<proteinExistence type="predicted"/>
<keyword evidence="2" id="KW-0472">Membrane</keyword>
<feature type="transmembrane region" description="Helical" evidence="2">
    <location>
        <begin position="15"/>
        <end position="42"/>
    </location>
</feature>
<accession>F4KLZ7</accession>
<dbReference type="STRING" id="879243.Poras_0231"/>
<feature type="transmembrane region" description="Helical" evidence="2">
    <location>
        <begin position="54"/>
        <end position="78"/>
    </location>
</feature>
<dbReference type="OrthoDB" id="1199621at2"/>
<feature type="transmembrane region" description="Helical" evidence="2">
    <location>
        <begin position="158"/>
        <end position="182"/>
    </location>
</feature>
<dbReference type="Proteomes" id="UP000006545">
    <property type="component" value="Chromosome"/>
</dbReference>
<name>F4KLZ7_PORAD</name>
<dbReference type="Pfam" id="PF13386">
    <property type="entry name" value="DsbD_2"/>
    <property type="match status" value="1"/>
</dbReference>
<organism evidence="4 5">
    <name type="scientific">Porphyromonas asaccharolytica (strain ATCC 25260 / DSM 20707 / BCRC 10618 / CCUG 7834 / JCM 6326 / LMG 13178 / VPI 4198 / B440)</name>
    <name type="common">Bacteroides asaccharolyticus</name>
    <dbReference type="NCBI Taxonomy" id="879243"/>
    <lineage>
        <taxon>Bacteria</taxon>
        <taxon>Pseudomonadati</taxon>
        <taxon>Bacteroidota</taxon>
        <taxon>Bacteroidia</taxon>
        <taxon>Bacteroidales</taxon>
        <taxon>Porphyromonadaceae</taxon>
        <taxon>Porphyromonas</taxon>
    </lineage>
</organism>
<dbReference type="HOGENOM" id="CLU_087516_1_0_10"/>
<sequence>MQSDLLALVSGSTPFVAVVVMALLVAINPCPLATVVSSLLFLTGRQTSRRQGWWIATLYALGRALLYFLLGLLSAWLLRTSIQTLQLQEQILYGLEHWLGPLIILLGVLLWLFGRHDHHDHHDHEGHQHEAEPMHQAEEHDHEHKQPLERQGAWSWRVLWLGFSSALFFCPATGLIYFGMLVPMTAQAGGAMGLLYLGLFALLTASVAYPVYGLIRMGMSRLVRFAGDMQRWRKWLNVGVSLLFIVMGVVITLVHLLHGHESAALVGSL</sequence>
<protein>
    <submittedName>
        <fullName evidence="4">Cytochrome c biogenesis protein</fullName>
    </submittedName>
</protein>
<feature type="region of interest" description="Disordered" evidence="1">
    <location>
        <begin position="122"/>
        <end position="143"/>
    </location>
</feature>
<keyword evidence="2" id="KW-1133">Transmembrane helix</keyword>
<evidence type="ECO:0000256" key="2">
    <source>
        <dbReference type="SAM" id="Phobius"/>
    </source>
</evidence>
<reference evidence="5" key="1">
    <citation type="submission" date="2011-04" db="EMBL/GenBank/DDBJ databases">
        <title>The complete genome of Porphyromonas asaccharolytica DSM 20707.</title>
        <authorList>
            <person name="Lucas S."/>
            <person name="Han J."/>
            <person name="Lapidus A."/>
            <person name="Bruce D."/>
            <person name="Goodwin L."/>
            <person name="Pitluck S."/>
            <person name="Peters L."/>
            <person name="Kyrpides N."/>
            <person name="Mavromatis K."/>
            <person name="Ivanova N."/>
            <person name="Ovchinnikova G."/>
            <person name="Pagani I."/>
            <person name="Lu M."/>
            <person name="Detter J.C."/>
            <person name="Tapia R."/>
            <person name="Han C."/>
            <person name="Land M."/>
            <person name="Hauser L."/>
            <person name="Markowitz V."/>
            <person name="Cheng J.-F."/>
            <person name="Hugenholtz P."/>
            <person name="Woyke T."/>
            <person name="Wu D."/>
            <person name="Gronow S."/>
            <person name="Wellnitz S."/>
            <person name="Brambilla E."/>
            <person name="Klenk H.-P."/>
            <person name="Eisen J.A."/>
        </authorList>
    </citation>
    <scope>NUCLEOTIDE SEQUENCE [LARGE SCALE GENOMIC DNA]</scope>
    <source>
        <strain evidence="5">ATCC 25260 / DSM 20707 / VPI 4198</strain>
    </source>
</reference>
<feature type="domain" description="Urease accessory protein UreH-like transmembrane" evidence="3">
    <location>
        <begin position="18"/>
        <end position="249"/>
    </location>
</feature>
<dbReference type="InterPro" id="IPR039447">
    <property type="entry name" value="UreH-like_TM_dom"/>
</dbReference>
<evidence type="ECO:0000259" key="3">
    <source>
        <dbReference type="Pfam" id="PF13386"/>
    </source>
</evidence>
<dbReference type="KEGG" id="pah:Poras_0231"/>
<dbReference type="EMBL" id="CP002689">
    <property type="protein sequence ID" value="AEE12185.1"/>
    <property type="molecule type" value="Genomic_DNA"/>
</dbReference>
<keyword evidence="2" id="KW-0812">Transmembrane</keyword>
<dbReference type="RefSeq" id="WP_013759866.1">
    <property type="nucleotide sequence ID" value="NC_015501.1"/>
</dbReference>
<dbReference type="AlphaFoldDB" id="F4KLZ7"/>
<evidence type="ECO:0000256" key="1">
    <source>
        <dbReference type="SAM" id="MobiDB-lite"/>
    </source>
</evidence>
<evidence type="ECO:0000313" key="4">
    <source>
        <dbReference type="EMBL" id="AEE12185.1"/>
    </source>
</evidence>
<feature type="transmembrane region" description="Helical" evidence="2">
    <location>
        <begin position="194"/>
        <end position="215"/>
    </location>
</feature>
<evidence type="ECO:0000313" key="5">
    <source>
        <dbReference type="Proteomes" id="UP000006545"/>
    </source>
</evidence>
<dbReference type="eggNOG" id="COG4232">
    <property type="taxonomic scope" value="Bacteria"/>
</dbReference>
<feature type="transmembrane region" description="Helical" evidence="2">
    <location>
        <begin position="98"/>
        <end position="114"/>
    </location>
</feature>
<feature type="transmembrane region" description="Helical" evidence="2">
    <location>
        <begin position="235"/>
        <end position="257"/>
    </location>
</feature>
<keyword evidence="5" id="KW-1185">Reference proteome</keyword>
<gene>
    <name evidence="4" type="ordered locus">Poras_0231</name>
</gene>